<evidence type="ECO:0000256" key="1">
    <source>
        <dbReference type="ARBA" id="ARBA00001946"/>
    </source>
</evidence>
<dbReference type="GO" id="GO:0005975">
    <property type="term" value="P:carbohydrate metabolic process"/>
    <property type="evidence" value="ECO:0007669"/>
    <property type="project" value="InterPro"/>
</dbReference>
<evidence type="ECO:0000256" key="6">
    <source>
        <dbReference type="ARBA" id="ARBA00023235"/>
    </source>
</evidence>
<dbReference type="Pfam" id="PF02879">
    <property type="entry name" value="PGM_PMM_II"/>
    <property type="match status" value="1"/>
</dbReference>
<dbReference type="PRINTS" id="PR00509">
    <property type="entry name" value="PGMPMM"/>
</dbReference>
<dbReference type="SUPFAM" id="SSF53738">
    <property type="entry name" value="Phosphoglucomutase, first 3 domains"/>
    <property type="match status" value="3"/>
</dbReference>
<dbReference type="InterPro" id="IPR016055">
    <property type="entry name" value="A-D-PHexomutase_a/b/a-I/II/III"/>
</dbReference>
<evidence type="ECO:0000259" key="11">
    <source>
        <dbReference type="Pfam" id="PF02880"/>
    </source>
</evidence>
<dbReference type="InterPro" id="IPR005843">
    <property type="entry name" value="A-D-PHexomutase_C"/>
</dbReference>
<keyword evidence="13" id="KW-1185">Reference proteome</keyword>
<name>A0A0G3H550_9CORY</name>
<dbReference type="PANTHER" id="PTHR45745">
    <property type="entry name" value="PHOSPHOMANNOMUTASE 45A"/>
    <property type="match status" value="1"/>
</dbReference>
<dbReference type="SUPFAM" id="SSF55957">
    <property type="entry name" value="Phosphoglucomutase, C-terminal domain"/>
    <property type="match status" value="1"/>
</dbReference>
<evidence type="ECO:0000259" key="10">
    <source>
        <dbReference type="Pfam" id="PF02879"/>
    </source>
</evidence>
<dbReference type="AlphaFoldDB" id="A0A0G3H550"/>
<dbReference type="PATRIC" id="fig|571915.4.peg.2857"/>
<dbReference type="Gene3D" id="3.30.310.50">
    <property type="entry name" value="Alpha-D-phosphohexomutase, C-terminal domain"/>
    <property type="match status" value="1"/>
</dbReference>
<keyword evidence="6 12" id="KW-0413">Isomerase</keyword>
<comment type="cofactor">
    <cofactor evidence="1">
        <name>Mg(2+)</name>
        <dbReference type="ChEBI" id="CHEBI:18420"/>
    </cofactor>
</comment>
<feature type="domain" description="Alpha-D-phosphohexomutase alpha/beta/alpha" evidence="10">
    <location>
        <begin position="213"/>
        <end position="317"/>
    </location>
</feature>
<dbReference type="GO" id="GO:0000287">
    <property type="term" value="F:magnesium ion binding"/>
    <property type="evidence" value="ECO:0007669"/>
    <property type="project" value="InterPro"/>
</dbReference>
<evidence type="ECO:0000313" key="13">
    <source>
        <dbReference type="Proteomes" id="UP000035199"/>
    </source>
</evidence>
<dbReference type="Pfam" id="PF02880">
    <property type="entry name" value="PGM_PMM_III"/>
    <property type="match status" value="1"/>
</dbReference>
<evidence type="ECO:0000256" key="2">
    <source>
        <dbReference type="ARBA" id="ARBA00010231"/>
    </source>
</evidence>
<dbReference type="GO" id="GO:0006166">
    <property type="term" value="P:purine ribonucleoside salvage"/>
    <property type="evidence" value="ECO:0007669"/>
    <property type="project" value="TreeGrafter"/>
</dbReference>
<comment type="similarity">
    <text evidence="2 7">Belongs to the phosphohexose mutase family.</text>
</comment>
<dbReference type="OrthoDB" id="9806956at2"/>
<dbReference type="InterPro" id="IPR005845">
    <property type="entry name" value="A-D-PHexomutase_a/b/a-II"/>
</dbReference>
<dbReference type="GO" id="GO:0004615">
    <property type="term" value="F:phosphomannomutase activity"/>
    <property type="evidence" value="ECO:0007669"/>
    <property type="project" value="UniProtKB-EC"/>
</dbReference>
<evidence type="ECO:0000256" key="3">
    <source>
        <dbReference type="ARBA" id="ARBA00022553"/>
    </source>
</evidence>
<feature type="domain" description="Alpha-D-phosphohexomutase C-terminal" evidence="8">
    <location>
        <begin position="501"/>
        <end position="527"/>
    </location>
</feature>
<dbReference type="Pfam" id="PF02878">
    <property type="entry name" value="PGM_PMM_I"/>
    <property type="match status" value="1"/>
</dbReference>
<dbReference type="STRING" id="571915.CMUST_13320"/>
<dbReference type="InterPro" id="IPR016066">
    <property type="entry name" value="A-D-PHexomutase_CS"/>
</dbReference>
<sequence>MSDLIATAKAWIAGDPDPATQQELRDLISAGDHAELARRFTGPLAFGTAGLRGKVEAGESRMNQATVTRTSAGLAKYLNQRVTTPKVVVGCDARHGSAQFHAATCETLAAAGCDVIALPPQLPTPITAFATRHFNADAGVMITASHNPPQDNGYKVYLGGRLVSDDAATGVQLISPADHDITTCINTTPDANQIPRSAEGITWVDDDIVTKYLQQTIGHLPPQTGTDADMPIVITAMHGVGGAVVTQALNKAGFSTIIPVAQQIHPDPDFPTVDFPNPEEKGAMELAYLTADSHDAELILALDPDADRCSVAIKETGGWRQLTGDEVGAILGESIARENTGSGQTLACSIVSSRLLSEIAKRHGLEYAATLTGFKWIARTPNLLFGYEEALGYCCDPAAVRDKDGITASVKIALIAAGLRRKARSLSDFLAEIDDTYGVYATSPLTFRMDTPEAITQALERLSSQPPSQLAGAAVCECVDLAAGFAGLPPTTGLWLKTQANDRIVVRPSGTEPKLKCYLEVVTTERAVATDRLAQLQIELAKALGLAG</sequence>
<dbReference type="EC" id="5.4.2.8" evidence="12"/>
<evidence type="ECO:0000256" key="5">
    <source>
        <dbReference type="ARBA" id="ARBA00022842"/>
    </source>
</evidence>
<dbReference type="CDD" id="cd05799">
    <property type="entry name" value="PGM2"/>
    <property type="match status" value="1"/>
</dbReference>
<feature type="domain" description="Alpha-D-phosphohexomutase alpha/beta/alpha" evidence="9">
    <location>
        <begin position="45"/>
        <end position="169"/>
    </location>
</feature>
<reference evidence="12 13" key="1">
    <citation type="journal article" date="2015" name="Genome Announc.">
        <title>Complete Genome Sequence of the Type Strain Corynebacterium mustelae DSM 45274, Isolated from Various Tissues of a Male Ferret with Lethal Sepsis.</title>
        <authorList>
            <person name="Ruckert C."/>
            <person name="Eimer J."/>
            <person name="Winkler A."/>
            <person name="Tauch A."/>
        </authorList>
    </citation>
    <scope>NUCLEOTIDE SEQUENCE [LARGE SCALE GENOMIC DNA]</scope>
    <source>
        <strain evidence="12 13">DSM 45274</strain>
    </source>
</reference>
<dbReference type="InterPro" id="IPR005844">
    <property type="entry name" value="A-D-PHexomutase_a/b/a-I"/>
</dbReference>
<evidence type="ECO:0000313" key="12">
    <source>
        <dbReference type="EMBL" id="AKK06958.1"/>
    </source>
</evidence>
<reference evidence="13" key="2">
    <citation type="submission" date="2015-05" db="EMBL/GenBank/DDBJ databases">
        <title>Complete genome sequence of Corynebacterium mustelae DSM 45274, isolated from various tissues of a male ferret with lethal sepsis.</title>
        <authorList>
            <person name="Ruckert C."/>
            <person name="Albersmeier A."/>
            <person name="Winkler A."/>
            <person name="Tauch A."/>
        </authorList>
    </citation>
    <scope>NUCLEOTIDE SEQUENCE [LARGE SCALE GENOMIC DNA]</scope>
    <source>
        <strain evidence="13">DSM 45274</strain>
    </source>
</reference>
<evidence type="ECO:0000256" key="4">
    <source>
        <dbReference type="ARBA" id="ARBA00022723"/>
    </source>
</evidence>
<dbReference type="InterPro" id="IPR036900">
    <property type="entry name" value="A-D-PHexomutase_C_sf"/>
</dbReference>
<dbReference type="EMBL" id="CP011542">
    <property type="protein sequence ID" value="AKK06958.1"/>
    <property type="molecule type" value="Genomic_DNA"/>
</dbReference>
<dbReference type="GO" id="GO:0008973">
    <property type="term" value="F:phosphopentomutase activity"/>
    <property type="evidence" value="ECO:0007669"/>
    <property type="project" value="TreeGrafter"/>
</dbReference>
<dbReference type="RefSeq" id="WP_047262888.1">
    <property type="nucleotide sequence ID" value="NZ_CP011542.1"/>
</dbReference>
<evidence type="ECO:0000259" key="9">
    <source>
        <dbReference type="Pfam" id="PF02878"/>
    </source>
</evidence>
<dbReference type="PROSITE" id="PS00710">
    <property type="entry name" value="PGM_PMM"/>
    <property type="match status" value="1"/>
</dbReference>
<dbReference type="Gene3D" id="3.40.120.10">
    <property type="entry name" value="Alpha-D-Glucose-1,6-Bisphosphate, subunit A, domain 3"/>
    <property type="match status" value="3"/>
</dbReference>
<dbReference type="PANTHER" id="PTHR45745:SF1">
    <property type="entry name" value="PHOSPHOGLUCOMUTASE 2B-RELATED"/>
    <property type="match status" value="1"/>
</dbReference>
<gene>
    <name evidence="12" type="ORF">CMUST_13320</name>
</gene>
<evidence type="ECO:0000256" key="7">
    <source>
        <dbReference type="RuleBase" id="RU004326"/>
    </source>
</evidence>
<keyword evidence="5 7" id="KW-0460">Magnesium</keyword>
<dbReference type="InterPro" id="IPR005846">
    <property type="entry name" value="A-D-PHexomutase_a/b/a-III"/>
</dbReference>
<dbReference type="InterPro" id="IPR005841">
    <property type="entry name" value="Alpha-D-phosphohexomutase_SF"/>
</dbReference>
<feature type="domain" description="Alpha-D-phosphohexomutase alpha/beta/alpha" evidence="11">
    <location>
        <begin position="323"/>
        <end position="432"/>
    </location>
</feature>
<protein>
    <submittedName>
        <fullName evidence="12">Phosphomannomutase</fullName>
        <ecNumber evidence="12">5.4.2.8</ecNumber>
    </submittedName>
</protein>
<keyword evidence="3" id="KW-0597">Phosphoprotein</keyword>
<organism evidence="12 13">
    <name type="scientific">Corynebacterium mustelae</name>
    <dbReference type="NCBI Taxonomy" id="571915"/>
    <lineage>
        <taxon>Bacteria</taxon>
        <taxon>Bacillati</taxon>
        <taxon>Actinomycetota</taxon>
        <taxon>Actinomycetes</taxon>
        <taxon>Mycobacteriales</taxon>
        <taxon>Corynebacteriaceae</taxon>
        <taxon>Corynebacterium</taxon>
    </lineage>
</organism>
<evidence type="ECO:0000259" key="8">
    <source>
        <dbReference type="Pfam" id="PF00408"/>
    </source>
</evidence>
<accession>A0A0G3H550</accession>
<dbReference type="KEGG" id="cmv:CMUST_13320"/>
<proteinExistence type="inferred from homology"/>
<dbReference type="Pfam" id="PF00408">
    <property type="entry name" value="PGM_PMM_IV"/>
    <property type="match status" value="1"/>
</dbReference>
<dbReference type="Proteomes" id="UP000035199">
    <property type="component" value="Chromosome"/>
</dbReference>
<keyword evidence="4 7" id="KW-0479">Metal-binding</keyword>